<proteinExistence type="predicted"/>
<protein>
    <recommendedName>
        <fullName evidence="2">Endonuclease/exonuclease/phosphatase domain-containing protein</fullName>
    </recommendedName>
</protein>
<evidence type="ECO:0000256" key="1">
    <source>
        <dbReference type="SAM" id="SignalP"/>
    </source>
</evidence>
<dbReference type="InParanoid" id="A0A067Q8Y1"/>
<reference evidence="4" key="1">
    <citation type="journal article" date="2014" name="Proc. Natl. Acad. Sci. U.S.A.">
        <title>Extensive sampling of basidiomycete genomes demonstrates inadequacy of the white-rot/brown-rot paradigm for wood decay fungi.</title>
        <authorList>
            <person name="Riley R."/>
            <person name="Salamov A.A."/>
            <person name="Brown D.W."/>
            <person name="Nagy L.G."/>
            <person name="Floudas D."/>
            <person name="Held B.W."/>
            <person name="Levasseur A."/>
            <person name="Lombard V."/>
            <person name="Morin E."/>
            <person name="Otillar R."/>
            <person name="Lindquist E.A."/>
            <person name="Sun H."/>
            <person name="LaButti K.M."/>
            <person name="Schmutz J."/>
            <person name="Jabbour D."/>
            <person name="Luo H."/>
            <person name="Baker S.E."/>
            <person name="Pisabarro A.G."/>
            <person name="Walton J.D."/>
            <person name="Blanchette R.A."/>
            <person name="Henrissat B."/>
            <person name="Martin F."/>
            <person name="Cullen D."/>
            <person name="Hibbett D.S."/>
            <person name="Grigoriev I.V."/>
        </authorList>
    </citation>
    <scope>NUCLEOTIDE SEQUENCE [LARGE SCALE GENOMIC DNA]</scope>
    <source>
        <strain evidence="4">MUCL 33604</strain>
    </source>
</reference>
<dbReference type="SUPFAM" id="SSF56219">
    <property type="entry name" value="DNase I-like"/>
    <property type="match status" value="1"/>
</dbReference>
<dbReference type="PANTHER" id="PTHR12121:SF36">
    <property type="entry name" value="ENDONUCLEASE_EXONUCLEASE_PHOSPHATASE DOMAIN-CONTAINING PROTEIN"/>
    <property type="match status" value="1"/>
</dbReference>
<evidence type="ECO:0000313" key="3">
    <source>
        <dbReference type="EMBL" id="KDQ59061.1"/>
    </source>
</evidence>
<keyword evidence="4" id="KW-1185">Reference proteome</keyword>
<dbReference type="GO" id="GO:0000175">
    <property type="term" value="F:3'-5'-RNA exonuclease activity"/>
    <property type="evidence" value="ECO:0007669"/>
    <property type="project" value="TreeGrafter"/>
</dbReference>
<dbReference type="OrthoDB" id="276515at2759"/>
<dbReference type="PANTHER" id="PTHR12121">
    <property type="entry name" value="CARBON CATABOLITE REPRESSOR PROTEIN 4"/>
    <property type="match status" value="1"/>
</dbReference>
<accession>A0A067Q8Y1</accession>
<dbReference type="Proteomes" id="UP000027265">
    <property type="component" value="Unassembled WGS sequence"/>
</dbReference>
<feature type="domain" description="Endonuclease/exonuclease/phosphatase" evidence="2">
    <location>
        <begin position="62"/>
        <end position="303"/>
    </location>
</feature>
<dbReference type="InterPro" id="IPR050410">
    <property type="entry name" value="CCR4/nocturin_mRNA_transcr"/>
</dbReference>
<dbReference type="AlphaFoldDB" id="A0A067Q8Y1"/>
<organism evidence="3 4">
    <name type="scientific">Jaapia argillacea MUCL 33604</name>
    <dbReference type="NCBI Taxonomy" id="933084"/>
    <lineage>
        <taxon>Eukaryota</taxon>
        <taxon>Fungi</taxon>
        <taxon>Dikarya</taxon>
        <taxon>Basidiomycota</taxon>
        <taxon>Agaricomycotina</taxon>
        <taxon>Agaricomycetes</taxon>
        <taxon>Agaricomycetidae</taxon>
        <taxon>Jaapiales</taxon>
        <taxon>Jaapiaceae</taxon>
        <taxon>Jaapia</taxon>
    </lineage>
</organism>
<dbReference type="HOGENOM" id="CLU_030508_0_2_1"/>
<feature type="signal peptide" evidence="1">
    <location>
        <begin position="1"/>
        <end position="26"/>
    </location>
</feature>
<evidence type="ECO:0000313" key="4">
    <source>
        <dbReference type="Proteomes" id="UP000027265"/>
    </source>
</evidence>
<dbReference type="InterPro" id="IPR005135">
    <property type="entry name" value="Endo/exonuclease/phosphatase"/>
</dbReference>
<dbReference type="CDD" id="cd09083">
    <property type="entry name" value="EEP-1"/>
    <property type="match status" value="1"/>
</dbReference>
<dbReference type="Pfam" id="PF03372">
    <property type="entry name" value="Exo_endo_phos"/>
    <property type="match status" value="1"/>
</dbReference>
<sequence>MIRRLSTTIFLLTSFLILILLKLSLATTQQYPKNDPTQLLYTTSSSQAPNSSVGALPIRLITHNIRYATAYPSRGELPWYQRRTHLISELLYQTRFIPTSIICLQEVLHNQLLDVSSSLGGQWENVGVGRDDGKQAGEYSPIFFRRDVWELVGSESLWLSETPEKPSKGWGAGQPRILTVVVLKHRFEGRTIVVMNTHLDDQSSRARQESANLILRIAREYASGTRGTVAPGTPLFLAGDFNSEMEEEAYGVLARGGLIDLGVRVWGGRRYGHVNTYTGFWEGEREKRIDFLWLGPGAEVDGARGEEGERSWDKELEGESERVQESLGEEGARWKVIIEGYAVLESRFEDGVYNSDHRAVVGDLLLL</sequence>
<name>A0A067Q8Y1_9AGAM</name>
<feature type="chain" id="PRO_5001643830" description="Endonuclease/exonuclease/phosphatase domain-containing protein" evidence="1">
    <location>
        <begin position="27"/>
        <end position="367"/>
    </location>
</feature>
<dbReference type="Gene3D" id="3.60.10.10">
    <property type="entry name" value="Endonuclease/exonuclease/phosphatase"/>
    <property type="match status" value="1"/>
</dbReference>
<dbReference type="EMBL" id="KL197716">
    <property type="protein sequence ID" value="KDQ59061.1"/>
    <property type="molecule type" value="Genomic_DNA"/>
</dbReference>
<dbReference type="InterPro" id="IPR036691">
    <property type="entry name" value="Endo/exonu/phosph_ase_sf"/>
</dbReference>
<evidence type="ECO:0000259" key="2">
    <source>
        <dbReference type="Pfam" id="PF03372"/>
    </source>
</evidence>
<keyword evidence="1" id="KW-0732">Signal</keyword>
<gene>
    <name evidence="3" type="ORF">JAAARDRAFT_192614</name>
</gene>